<evidence type="ECO:0000313" key="2">
    <source>
        <dbReference type="Proteomes" id="UP000188388"/>
    </source>
</evidence>
<dbReference type="EMBL" id="FTPD01000056">
    <property type="protein sequence ID" value="SIT59007.1"/>
    <property type="molecule type" value="Genomic_DNA"/>
</dbReference>
<organism evidence="1 2">
    <name type="scientific">Mesorhizobium prunaredense</name>
    <dbReference type="NCBI Taxonomy" id="1631249"/>
    <lineage>
        <taxon>Bacteria</taxon>
        <taxon>Pseudomonadati</taxon>
        <taxon>Pseudomonadota</taxon>
        <taxon>Alphaproteobacteria</taxon>
        <taxon>Hyphomicrobiales</taxon>
        <taxon>Phyllobacteriaceae</taxon>
        <taxon>Mesorhizobium</taxon>
    </lineage>
</organism>
<protein>
    <submittedName>
        <fullName evidence="1">Uncharacterized protein</fullName>
    </submittedName>
</protein>
<dbReference type="Proteomes" id="UP000188388">
    <property type="component" value="Unassembled WGS sequence"/>
</dbReference>
<proteinExistence type="predicted"/>
<name>A0A1R3VGM2_9HYPH</name>
<evidence type="ECO:0000313" key="1">
    <source>
        <dbReference type="EMBL" id="SIT59007.1"/>
    </source>
</evidence>
<keyword evidence="2" id="KW-1185">Reference proteome</keyword>
<dbReference type="STRING" id="1631249.BQ8794_60316"/>
<gene>
    <name evidence="1" type="ORF">BQ8794_60316</name>
</gene>
<accession>A0A1R3VGM2</accession>
<dbReference type="AlphaFoldDB" id="A0A1R3VGM2"/>
<sequence>MVLAVRGFLYTVPWDGEIMRQVSVTTVYPGPYRRPRYGAAIRATATPEFRQGVNPVLVPIMGASGSCGGDTHCREDEASHGVPQVFGRRCSFERLCILAYH</sequence>
<reference evidence="2" key="1">
    <citation type="submission" date="2017-01" db="EMBL/GenBank/DDBJ databases">
        <authorList>
            <person name="Brunel B."/>
        </authorList>
    </citation>
    <scope>NUCLEOTIDE SEQUENCE [LARGE SCALE GENOMIC DNA]</scope>
</reference>